<dbReference type="Proteomes" id="UP001190700">
    <property type="component" value="Unassembled WGS sequence"/>
</dbReference>
<feature type="transmembrane region" description="Helical" evidence="10">
    <location>
        <begin position="20"/>
        <end position="44"/>
    </location>
</feature>
<keyword evidence="4 10" id="KW-0812">Transmembrane</keyword>
<name>A0AAE0BK79_9CHLO</name>
<dbReference type="InterPro" id="IPR011992">
    <property type="entry name" value="EF-hand-dom_pair"/>
</dbReference>
<comment type="similarity">
    <text evidence="2">Belongs to the two pore domain potassium channel (TC 1.A.1.7) family.</text>
</comment>
<sequence length="279" mass="31327">FMMVTMTTVGYGDVVPGTTLGKLVCVFAMIMGVLFLSMPLAIVGNNFCHVWDERYKLIMVFKLQNALKENGLDLESLREAFEEFDLDQNGSISIFEFRIILEKLQITLTNREFMSLWNSIDTDMSGELDWEEFVHIVAENSISENVVQKMDHDMYMDAMENRLGHGEPAPAPFGAAPKLEMEESVGEFSVDEEEKAASSSGNISSKEMKGFMKANKNFRQKARSTFSLPQVTDYSKVLERLDLLEQQVATGNGETADLKMKLRMVLEKKGTNPSRSAAG</sequence>
<evidence type="ECO:0000256" key="8">
    <source>
        <dbReference type="ARBA" id="ARBA00023136"/>
    </source>
</evidence>
<accession>A0AAE0BK79</accession>
<dbReference type="InterPro" id="IPR013099">
    <property type="entry name" value="K_chnl_dom"/>
</dbReference>
<reference evidence="12 13" key="1">
    <citation type="journal article" date="2015" name="Genome Biol. Evol.">
        <title>Comparative Genomics of a Bacterivorous Green Alga Reveals Evolutionary Causalities and Consequences of Phago-Mixotrophic Mode of Nutrition.</title>
        <authorList>
            <person name="Burns J.A."/>
            <person name="Paasch A."/>
            <person name="Narechania A."/>
            <person name="Kim E."/>
        </authorList>
    </citation>
    <scope>NUCLEOTIDE SEQUENCE [LARGE SCALE GENOMIC DNA]</scope>
    <source>
        <strain evidence="12 13">PLY_AMNH</strain>
    </source>
</reference>
<evidence type="ECO:0000256" key="5">
    <source>
        <dbReference type="ARBA" id="ARBA00022837"/>
    </source>
</evidence>
<evidence type="ECO:0000313" key="13">
    <source>
        <dbReference type="Proteomes" id="UP001190700"/>
    </source>
</evidence>
<dbReference type="GO" id="GO:0005509">
    <property type="term" value="F:calcium ion binding"/>
    <property type="evidence" value="ECO:0007669"/>
    <property type="project" value="InterPro"/>
</dbReference>
<keyword evidence="13" id="KW-1185">Reference proteome</keyword>
<keyword evidence="6 10" id="KW-1133">Transmembrane helix</keyword>
<dbReference type="Gene3D" id="1.10.287.70">
    <property type="match status" value="1"/>
</dbReference>
<keyword evidence="9" id="KW-0407">Ion channel</keyword>
<evidence type="ECO:0000313" key="12">
    <source>
        <dbReference type="EMBL" id="KAK3237510.1"/>
    </source>
</evidence>
<dbReference type="InterPro" id="IPR028325">
    <property type="entry name" value="VG_K_chnl"/>
</dbReference>
<evidence type="ECO:0000256" key="4">
    <source>
        <dbReference type="ARBA" id="ARBA00022692"/>
    </source>
</evidence>
<dbReference type="PRINTS" id="PR01333">
    <property type="entry name" value="2POREKCHANEL"/>
</dbReference>
<dbReference type="SUPFAM" id="SSF81324">
    <property type="entry name" value="Voltage-gated potassium channels"/>
    <property type="match status" value="1"/>
</dbReference>
<dbReference type="GO" id="GO:0005774">
    <property type="term" value="C:vacuolar membrane"/>
    <property type="evidence" value="ECO:0007669"/>
    <property type="project" value="UniProtKB-ARBA"/>
</dbReference>
<evidence type="ECO:0000256" key="9">
    <source>
        <dbReference type="ARBA" id="ARBA00023303"/>
    </source>
</evidence>
<evidence type="ECO:0000259" key="11">
    <source>
        <dbReference type="PROSITE" id="PS50222"/>
    </source>
</evidence>
<dbReference type="PROSITE" id="PS00018">
    <property type="entry name" value="EF_HAND_1"/>
    <property type="match status" value="2"/>
</dbReference>
<protein>
    <recommendedName>
        <fullName evidence="11">EF-hand domain-containing protein</fullName>
    </recommendedName>
</protein>
<dbReference type="GO" id="GO:0008076">
    <property type="term" value="C:voltage-gated potassium channel complex"/>
    <property type="evidence" value="ECO:0007669"/>
    <property type="project" value="InterPro"/>
</dbReference>
<feature type="domain" description="EF-hand" evidence="11">
    <location>
        <begin position="72"/>
        <end position="107"/>
    </location>
</feature>
<gene>
    <name evidence="12" type="ORF">CYMTET_52420</name>
</gene>
<dbReference type="GO" id="GO:0005249">
    <property type="term" value="F:voltage-gated potassium channel activity"/>
    <property type="evidence" value="ECO:0007669"/>
    <property type="project" value="InterPro"/>
</dbReference>
<comment type="subcellular location">
    <subcellularLocation>
        <location evidence="1">Membrane</location>
        <topology evidence="1">Multi-pass membrane protein</topology>
    </subcellularLocation>
</comment>
<dbReference type="InterPro" id="IPR003280">
    <property type="entry name" value="2pore_dom_K_chnl"/>
</dbReference>
<feature type="non-terminal residue" evidence="12">
    <location>
        <position position="1"/>
    </location>
</feature>
<dbReference type="SUPFAM" id="SSF47473">
    <property type="entry name" value="EF-hand"/>
    <property type="match status" value="1"/>
</dbReference>
<dbReference type="AlphaFoldDB" id="A0AAE0BK79"/>
<dbReference type="EMBL" id="LGRX02034557">
    <property type="protein sequence ID" value="KAK3237510.1"/>
    <property type="molecule type" value="Genomic_DNA"/>
</dbReference>
<keyword evidence="3" id="KW-0813">Transport</keyword>
<dbReference type="InterPro" id="IPR002048">
    <property type="entry name" value="EF_hand_dom"/>
</dbReference>
<organism evidence="12 13">
    <name type="scientific">Cymbomonas tetramitiformis</name>
    <dbReference type="NCBI Taxonomy" id="36881"/>
    <lineage>
        <taxon>Eukaryota</taxon>
        <taxon>Viridiplantae</taxon>
        <taxon>Chlorophyta</taxon>
        <taxon>Pyramimonadophyceae</taxon>
        <taxon>Pyramimonadales</taxon>
        <taxon>Pyramimonadaceae</taxon>
        <taxon>Cymbomonas</taxon>
    </lineage>
</organism>
<evidence type="ECO:0000256" key="6">
    <source>
        <dbReference type="ARBA" id="ARBA00022989"/>
    </source>
</evidence>
<evidence type="ECO:0000256" key="3">
    <source>
        <dbReference type="ARBA" id="ARBA00022448"/>
    </source>
</evidence>
<evidence type="ECO:0000256" key="10">
    <source>
        <dbReference type="SAM" id="Phobius"/>
    </source>
</evidence>
<keyword evidence="7" id="KW-0406">Ion transport</keyword>
<comment type="caution">
    <text evidence="12">The sequence shown here is derived from an EMBL/GenBank/DDBJ whole genome shotgun (WGS) entry which is preliminary data.</text>
</comment>
<proteinExistence type="inferred from homology"/>
<dbReference type="PROSITE" id="PS50222">
    <property type="entry name" value="EF_HAND_2"/>
    <property type="match status" value="2"/>
</dbReference>
<dbReference type="Gene3D" id="1.10.238.10">
    <property type="entry name" value="EF-hand"/>
    <property type="match status" value="1"/>
</dbReference>
<keyword evidence="5" id="KW-0106">Calcium</keyword>
<evidence type="ECO:0000256" key="1">
    <source>
        <dbReference type="ARBA" id="ARBA00004141"/>
    </source>
</evidence>
<dbReference type="SMART" id="SM00054">
    <property type="entry name" value="EFh"/>
    <property type="match status" value="2"/>
</dbReference>
<dbReference type="PANTHER" id="PTHR11537:SF254">
    <property type="entry name" value="POTASSIUM VOLTAGE-GATED CHANNEL PROTEIN SHAB"/>
    <property type="match status" value="1"/>
</dbReference>
<dbReference type="Pfam" id="PF13499">
    <property type="entry name" value="EF-hand_7"/>
    <property type="match status" value="1"/>
</dbReference>
<dbReference type="InterPro" id="IPR018247">
    <property type="entry name" value="EF_Hand_1_Ca_BS"/>
</dbReference>
<dbReference type="Pfam" id="PF07885">
    <property type="entry name" value="Ion_trans_2"/>
    <property type="match status" value="1"/>
</dbReference>
<feature type="domain" description="EF-hand" evidence="11">
    <location>
        <begin position="108"/>
        <end position="143"/>
    </location>
</feature>
<evidence type="ECO:0000256" key="7">
    <source>
        <dbReference type="ARBA" id="ARBA00023065"/>
    </source>
</evidence>
<keyword evidence="8 10" id="KW-0472">Membrane</keyword>
<evidence type="ECO:0000256" key="2">
    <source>
        <dbReference type="ARBA" id="ARBA00010159"/>
    </source>
</evidence>
<dbReference type="PANTHER" id="PTHR11537">
    <property type="entry name" value="VOLTAGE-GATED POTASSIUM CHANNEL"/>
    <property type="match status" value="1"/>
</dbReference>
<dbReference type="CDD" id="cd00051">
    <property type="entry name" value="EFh"/>
    <property type="match status" value="1"/>
</dbReference>
<dbReference type="GO" id="GO:0001508">
    <property type="term" value="P:action potential"/>
    <property type="evidence" value="ECO:0007669"/>
    <property type="project" value="TreeGrafter"/>
</dbReference>